<dbReference type="EMBL" id="CP037899">
    <property type="protein sequence ID" value="QDQ41521.1"/>
    <property type="molecule type" value="Genomic_DNA"/>
</dbReference>
<keyword evidence="4" id="KW-0489">Methyltransferase</keyword>
<dbReference type="InterPro" id="IPR013216">
    <property type="entry name" value="Methyltransf_11"/>
</dbReference>
<keyword evidence="5" id="KW-1185">Reference proteome</keyword>
<dbReference type="CDD" id="cd02440">
    <property type="entry name" value="AdoMet_MTases"/>
    <property type="match status" value="1"/>
</dbReference>
<dbReference type="EMBL" id="JQNX01000019">
    <property type="protein sequence ID" value="KIE57714.1"/>
    <property type="molecule type" value="Genomic_DNA"/>
</dbReference>
<keyword evidence="4" id="KW-0830">Ubiquinone</keyword>
<feature type="domain" description="Methyltransferase type 11" evidence="1">
    <location>
        <begin position="522"/>
        <end position="633"/>
    </location>
</feature>
<name>A0A0C1UMB5_9BACT</name>
<sequence>MELIVDSSLFDPDYYLRSYPDVRLNGQHPLVHFVEWGWKERRNPHPLFDTDYYLRNNADIANEQINPLLHFLLYGAKEKRNPHPLFDSRYYLEECPEVEKEELNPLVHFIKEGCRAYHNPHPLFDVRFYLEKNPEVAQLEVNPLIHFLEQGWKEGRNPHPAFDLNYYLQQNPDVKQAGVNPLIHFIEHGWKEKRSPHPDFPIGNLESVEAFSHAFVGPSSQFDFMGATQFSLLWSLGLRSYHFLLDFGCGALRAGRFFIQYLQKGRYFGIEPNRWLIEEAIKHQLGLDTIRLKKPVFDHNERFCAEVFGIDFDFILAQSIFSHTGSDLIILALNNFKRSLKDDGLIVCTFMEGEEDFKGSGWIYPEIVRYKPETIHSIAQSAGLFIRRLKWYHPRQSWFLLAKDERRLPDPKVLELLSGIVLYEPEFEEGWKRSKTIIPMLQNLQDQEKNELLNSFSYAQIDPFYIQLDKNHVRRTKNICLIPSEKNRRGGKYSYGEWAHVIGIFQTLIYFNLEKKMANKILDVGCGTGLLAMASEPYIQDGGYYVGLDVSKADIQFCLSHYPHGQFKFIHFDLSNSLYAPDQNSNLRPWPIESHQFDLVTALSVWTHLREEEARFYFKEIRRVLKSQGRAIITFFFLDQIYKESLLRRSFGEQGRFHRTEQGKWVFGDPAYGSEHWRCPQWVKIPEEAIGVDEQGLKELMEEAGLRQLAYYPGNWKEIPGIFFQDIFVFQPE</sequence>
<dbReference type="InterPro" id="IPR013217">
    <property type="entry name" value="Methyltransf_12"/>
</dbReference>
<dbReference type="KEGG" id="mkc:kam1_266"/>
<organism evidence="4 6">
    <name type="scientific">Methylacidiphilum kamchatkense Kam1</name>
    <dbReference type="NCBI Taxonomy" id="1202785"/>
    <lineage>
        <taxon>Bacteria</taxon>
        <taxon>Pseudomonadati</taxon>
        <taxon>Verrucomicrobiota</taxon>
        <taxon>Methylacidiphilae</taxon>
        <taxon>Methylacidiphilales</taxon>
        <taxon>Methylacidiphilaceae</taxon>
        <taxon>Methylacidiphilum (ex Ratnadevi et al. 2023)</taxon>
    </lineage>
</organism>
<reference evidence="4" key="2">
    <citation type="journal article" date="2019" name="BMC Genomics">
        <title>Complete genome sequence analysis of the thermoacidophilic verrucomicrobial methanotroph 'Candidatus Methylacidiphilum kamchatkense' strain Kam1 and comparison with its closest relatives.</title>
        <authorList>
            <person name="Kruse T."/>
            <person name="Ratnadevi C.M."/>
            <person name="Erikstad H.A."/>
            <person name="Birkeland N.K."/>
        </authorList>
    </citation>
    <scope>NUCLEOTIDE SEQUENCE</scope>
    <source>
        <strain evidence="4">Kam1</strain>
    </source>
</reference>
<gene>
    <name evidence="3" type="ORF">A946_11730</name>
    <name evidence="4" type="ORF">kam1_266</name>
</gene>
<protein>
    <submittedName>
        <fullName evidence="4">Ubiquinone/menaquinone biosynthesis C-methylase UbiE</fullName>
    </submittedName>
</protein>
<dbReference type="Pfam" id="PF08241">
    <property type="entry name" value="Methyltransf_11"/>
    <property type="match status" value="1"/>
</dbReference>
<reference evidence="6" key="3">
    <citation type="submission" date="2019-03" db="EMBL/GenBank/DDBJ databases">
        <title>Complete genome of Methylacidiphilum kamchatkense Kam1.</title>
        <authorList>
            <person name="Kruse T."/>
            <person name="Murarilal Ratnadevi C."/>
            <person name="Erikstad H.-A."/>
            <person name="Birkeland N.-K."/>
        </authorList>
    </citation>
    <scope>NUCLEOTIDE SEQUENCE [LARGE SCALE GENOMIC DNA]</scope>
    <source>
        <strain evidence="6">kam1</strain>
    </source>
</reference>
<evidence type="ECO:0000313" key="5">
    <source>
        <dbReference type="Proteomes" id="UP000031594"/>
    </source>
</evidence>
<proteinExistence type="predicted"/>
<evidence type="ECO:0000259" key="2">
    <source>
        <dbReference type="Pfam" id="PF08242"/>
    </source>
</evidence>
<dbReference type="Proteomes" id="UP000315925">
    <property type="component" value="Chromosome"/>
</dbReference>
<dbReference type="GO" id="GO:0032259">
    <property type="term" value="P:methylation"/>
    <property type="evidence" value="ECO:0007669"/>
    <property type="project" value="UniProtKB-KW"/>
</dbReference>
<evidence type="ECO:0000313" key="4">
    <source>
        <dbReference type="EMBL" id="QDQ41521.1"/>
    </source>
</evidence>
<dbReference type="PANTHER" id="PTHR43861">
    <property type="entry name" value="TRANS-ACONITATE 2-METHYLTRANSFERASE-RELATED"/>
    <property type="match status" value="1"/>
</dbReference>
<dbReference type="AlphaFoldDB" id="A0A0C1UMB5"/>
<accession>A0A0C1UMB5</accession>
<evidence type="ECO:0000259" key="1">
    <source>
        <dbReference type="Pfam" id="PF08241"/>
    </source>
</evidence>
<dbReference type="SUPFAM" id="SSF53335">
    <property type="entry name" value="S-adenosyl-L-methionine-dependent methyltransferases"/>
    <property type="match status" value="2"/>
</dbReference>
<dbReference type="InterPro" id="IPR029063">
    <property type="entry name" value="SAM-dependent_MTases_sf"/>
</dbReference>
<dbReference type="GO" id="GO:0008757">
    <property type="term" value="F:S-adenosylmethionine-dependent methyltransferase activity"/>
    <property type="evidence" value="ECO:0007669"/>
    <property type="project" value="InterPro"/>
</dbReference>
<dbReference type="Pfam" id="PF08242">
    <property type="entry name" value="Methyltransf_12"/>
    <property type="match status" value="1"/>
</dbReference>
<dbReference type="Gene3D" id="3.40.50.150">
    <property type="entry name" value="Vaccinia Virus protein VP39"/>
    <property type="match status" value="2"/>
</dbReference>
<dbReference type="Proteomes" id="UP000031594">
    <property type="component" value="Unassembled WGS sequence"/>
</dbReference>
<evidence type="ECO:0000313" key="6">
    <source>
        <dbReference type="Proteomes" id="UP000315925"/>
    </source>
</evidence>
<feature type="domain" description="Methyltransferase type 12" evidence="2">
    <location>
        <begin position="245"/>
        <end position="346"/>
    </location>
</feature>
<reference evidence="3 5" key="1">
    <citation type="submission" date="2014-08" db="EMBL/GenBank/DDBJ databases">
        <title>Methylacidiphilum kamchatkense strain Kam1 draft genome sequence.</title>
        <authorList>
            <person name="Birkeland N.-K."/>
            <person name="Erikstad H.A."/>
        </authorList>
    </citation>
    <scope>NUCLEOTIDE SEQUENCE [LARGE SCALE GENOMIC DNA]</scope>
    <source>
        <strain evidence="3 5">Kam1</strain>
    </source>
</reference>
<keyword evidence="4" id="KW-0808">Transferase</keyword>
<evidence type="ECO:0000313" key="3">
    <source>
        <dbReference type="EMBL" id="KIE57714.1"/>
    </source>
</evidence>
<dbReference type="STRING" id="1202785.A946_11730"/>